<keyword evidence="2" id="KW-0496">Mitochondrion</keyword>
<keyword evidence="3" id="KW-1015">Disulfide bond</keyword>
<dbReference type="STRING" id="946362.F2UTC7"/>
<dbReference type="GO" id="GO:0005739">
    <property type="term" value="C:mitochondrion"/>
    <property type="evidence" value="ECO:0007669"/>
    <property type="project" value="UniProtKB-SubCell"/>
</dbReference>
<sequence>MSEGVVSKEQRKACWAARDEYYHCCATKGKEACDDLKKKFYEQCPTAWVRHFERRHMYDQYRQKLLTQGYKLKEKEDSESP</sequence>
<dbReference type="AlphaFoldDB" id="F2UTC7"/>
<dbReference type="InterPro" id="IPR042289">
    <property type="entry name" value="COA6"/>
</dbReference>
<gene>
    <name evidence="4" type="ORF">PTSG_11412</name>
</gene>
<protein>
    <recommendedName>
        <fullName evidence="6">Cytochrome c oxidase assembly factor 6 homolog</fullName>
    </recommendedName>
</protein>
<proteinExistence type="predicted"/>
<dbReference type="EMBL" id="GL833017">
    <property type="protein sequence ID" value="EGD82380.1"/>
    <property type="molecule type" value="Genomic_DNA"/>
</dbReference>
<dbReference type="Gene3D" id="1.10.10.140">
    <property type="entry name" value="Cytochrome c oxidase, subunit VIb"/>
    <property type="match status" value="1"/>
</dbReference>
<dbReference type="KEGG" id="sre:PTSG_11412"/>
<keyword evidence="5" id="KW-1185">Reference proteome</keyword>
<name>F2UTC7_SALR5</name>
<comment type="subcellular location">
    <subcellularLocation>
        <location evidence="1">Mitochondrion</location>
    </subcellularLocation>
</comment>
<dbReference type="GO" id="GO:0042775">
    <property type="term" value="P:mitochondrial ATP synthesis coupled electron transport"/>
    <property type="evidence" value="ECO:0007669"/>
    <property type="project" value="TreeGrafter"/>
</dbReference>
<dbReference type="Pfam" id="PF02297">
    <property type="entry name" value="COX6B"/>
    <property type="match status" value="1"/>
</dbReference>
<accession>F2UTC7</accession>
<evidence type="ECO:0000256" key="3">
    <source>
        <dbReference type="ARBA" id="ARBA00023157"/>
    </source>
</evidence>
<dbReference type="RefSeq" id="XP_004987574.1">
    <property type="nucleotide sequence ID" value="XM_004987517.1"/>
</dbReference>
<dbReference type="SUPFAM" id="SSF47694">
    <property type="entry name" value="Cytochrome c oxidase subunit h"/>
    <property type="match status" value="1"/>
</dbReference>
<dbReference type="OrthoDB" id="16284at2759"/>
<dbReference type="InParanoid" id="F2UTC7"/>
<dbReference type="OMA" id="ERAKCWS"/>
<evidence type="ECO:0000256" key="1">
    <source>
        <dbReference type="ARBA" id="ARBA00004173"/>
    </source>
</evidence>
<dbReference type="GO" id="GO:0008535">
    <property type="term" value="P:respiratory chain complex IV assembly"/>
    <property type="evidence" value="ECO:0007669"/>
    <property type="project" value="InterPro"/>
</dbReference>
<evidence type="ECO:0000313" key="4">
    <source>
        <dbReference type="EMBL" id="EGD82380.1"/>
    </source>
</evidence>
<dbReference type="InterPro" id="IPR036549">
    <property type="entry name" value="CX6/COA6-like_sf"/>
</dbReference>
<dbReference type="Proteomes" id="UP000007799">
    <property type="component" value="Unassembled WGS sequence"/>
</dbReference>
<dbReference type="PANTHER" id="PTHR46690:SF1">
    <property type="entry name" value="CYTOCHROME C OXIDASE ASSEMBLY FACTOR 6 HOMOLOG"/>
    <property type="match status" value="1"/>
</dbReference>
<evidence type="ECO:0008006" key="6">
    <source>
        <dbReference type="Google" id="ProtNLM"/>
    </source>
</evidence>
<reference evidence="4" key="1">
    <citation type="submission" date="2009-08" db="EMBL/GenBank/DDBJ databases">
        <title>Annotation of Salpingoeca rosetta.</title>
        <authorList>
            <consortium name="The Broad Institute Genome Sequencing Platform"/>
            <person name="Russ C."/>
            <person name="Cuomo C."/>
            <person name="Burger G."/>
            <person name="Gray M.W."/>
            <person name="Holland P.W.H."/>
            <person name="King N."/>
            <person name="Lang F.B.F."/>
            <person name="Roger A.J."/>
            <person name="Ruiz-Trillo I."/>
            <person name="Young S.K."/>
            <person name="Zeng Q."/>
            <person name="Gargeya S."/>
            <person name="Alvarado L."/>
            <person name="Berlin A."/>
            <person name="Chapman S.B."/>
            <person name="Chen Z."/>
            <person name="Freedman E."/>
            <person name="Gellesch M."/>
            <person name="Goldberg J."/>
            <person name="Griggs A."/>
            <person name="Gujja S."/>
            <person name="Heilman E."/>
            <person name="Heiman D."/>
            <person name="Howarth C."/>
            <person name="Mehta T."/>
            <person name="Neiman D."/>
            <person name="Pearson M."/>
            <person name="Roberts A."/>
            <person name="Saif S."/>
            <person name="Shea T."/>
            <person name="Shenoy N."/>
            <person name="Sisk P."/>
            <person name="Stolte C."/>
            <person name="Sykes S."/>
            <person name="White J."/>
            <person name="Yandava C."/>
            <person name="Haas B."/>
            <person name="Nusbaum C."/>
            <person name="Birren B."/>
        </authorList>
    </citation>
    <scope>NUCLEOTIDE SEQUENCE [LARGE SCALE GENOMIC DNA]</scope>
    <source>
        <strain evidence="4">ATCC 50818</strain>
    </source>
</reference>
<dbReference type="GeneID" id="16068095"/>
<evidence type="ECO:0000313" key="5">
    <source>
        <dbReference type="Proteomes" id="UP000007799"/>
    </source>
</evidence>
<evidence type="ECO:0000256" key="2">
    <source>
        <dbReference type="ARBA" id="ARBA00023128"/>
    </source>
</evidence>
<organism evidence="5">
    <name type="scientific">Salpingoeca rosetta (strain ATCC 50818 / BSB-021)</name>
    <dbReference type="NCBI Taxonomy" id="946362"/>
    <lineage>
        <taxon>Eukaryota</taxon>
        <taxon>Choanoflagellata</taxon>
        <taxon>Craspedida</taxon>
        <taxon>Salpingoecidae</taxon>
        <taxon>Salpingoeca</taxon>
    </lineage>
</organism>
<dbReference type="PANTHER" id="PTHR46690">
    <property type="entry name" value="CYTOCHROME C OXIDASE ASSEMBLY FACTOR 6 HOMOLOG"/>
    <property type="match status" value="1"/>
</dbReference>
<dbReference type="InterPro" id="IPR048280">
    <property type="entry name" value="COX6B-like"/>
</dbReference>